<reference evidence="2 3" key="1">
    <citation type="submission" date="2018-06" db="EMBL/GenBank/DDBJ databases">
        <authorList>
            <consortium name="Pathogen Informatics"/>
            <person name="Doyle S."/>
        </authorList>
    </citation>
    <scope>NUCLEOTIDE SEQUENCE [LARGE SCALE GENOMIC DNA]</scope>
    <source>
        <strain evidence="2 3">NCTC10288</strain>
    </source>
</reference>
<evidence type="ECO:0000313" key="2">
    <source>
        <dbReference type="EMBL" id="SQH99214.1"/>
    </source>
</evidence>
<dbReference type="STRING" id="38301.NX84_09860"/>
<dbReference type="AlphaFoldDB" id="A0A2X4UMM3"/>
<dbReference type="Proteomes" id="UP000249264">
    <property type="component" value="Chromosome 1"/>
</dbReference>
<accession>A0A2X4UMM3</accession>
<gene>
    <name evidence="1" type="ORF">I6G51_10910</name>
    <name evidence="2" type="ORF">NCTC10288_00698</name>
</gene>
<dbReference type="EMBL" id="LS483460">
    <property type="protein sequence ID" value="SQH99214.1"/>
    <property type="molecule type" value="Genomic_DNA"/>
</dbReference>
<keyword evidence="4" id="KW-1185">Reference proteome</keyword>
<evidence type="ECO:0000313" key="1">
    <source>
        <dbReference type="EMBL" id="QPS59381.1"/>
    </source>
</evidence>
<name>A0A2X4UMM3_9CORY</name>
<reference evidence="1 4" key="2">
    <citation type="submission" date="2020-12" db="EMBL/GenBank/DDBJ databases">
        <title>FDA dAtabase for Regulatory Grade micrObial Sequences (FDA-ARGOS): Supporting development and validation of Infectious Disease Dx tests.</title>
        <authorList>
            <person name="Sproer C."/>
            <person name="Gronow S."/>
            <person name="Severitt S."/>
            <person name="Schroder I."/>
            <person name="Tallon L."/>
            <person name="Sadzewicz L."/>
            <person name="Zhao X."/>
            <person name="Boylan J."/>
            <person name="Ott S."/>
            <person name="Bowen H."/>
            <person name="Vavikolanu K."/>
            <person name="Mehta A."/>
            <person name="Aluvathingal J."/>
            <person name="Nadendla S."/>
            <person name="Lowell S."/>
            <person name="Myers T."/>
            <person name="Yan Y."/>
            <person name="Sichtig H."/>
        </authorList>
    </citation>
    <scope>NUCLEOTIDE SEQUENCE [LARGE SCALE GENOMIC DNA]</scope>
    <source>
        <strain evidence="1 4">FDAARGOS_894</strain>
    </source>
</reference>
<sequence length="711" mass="80315">MKYHSDPHHVCYAFEGLVGEESQPLLKNLAPFKLRFLNGIYYSPEQWIISDGVSEQKVDALYDDAECSAGEWLGVFSDDSGNSIIKADPFSYQPVYYRFLPQQRCLLVSTSLGAITRSAQKRGVSPEPDWAQALATVGTTHAWSITMQSDQTFEKNTRALLPGQSIQCTEDKWHVTQPTLFEPKDTYDELLQHGIHKAIGQIKVASTIPTTQKQINLSGGKDSRMVLALLAETGLINNFSVTTMNPKTWLPKSSRPLLYKDLYLANYLREKFALKWTTPLEQTYVPMDFESAMSEWQNYRSNRNFKLRINRNLYVQHGTNLELRGAAGETFRGFNAVQNLMKANDFENTEASLGSDTKKLIEHLYGRGFVKNDHLDILSQNLKSLFNRLNAEGIEDALHKRYTIFRNGSHFGHARHSISHGQIPILPLSQPEFVQAAQILPHDRMHVGQVAFDIIENLQPELNEINFDGGFWDEGLLPKTRRKKQVSFEENSQNLGEFFSLDQDAVEARLASKAAYEKSKKAVPAYEPRIEILNRIKQTLFQLGDFSGSTDRFFKYYRLELLRGLEARTIAPGPMLGKLDSLLEALTGKSPATEIIVQSANCSSIAHFQGNLEPRGFLSSVPTLHPRFQVPIQVSGNEVKANVRISGTLPIPLEFKFTLLENERPVTETGYSPSASVAFTRPVAASKARIRVFARYVSAPQIIFKFYSRYL</sequence>
<evidence type="ECO:0000313" key="3">
    <source>
        <dbReference type="Proteomes" id="UP000249264"/>
    </source>
</evidence>
<dbReference type="Proteomes" id="UP000594905">
    <property type="component" value="Chromosome"/>
</dbReference>
<dbReference type="EMBL" id="CP065689">
    <property type="protein sequence ID" value="QPS59381.1"/>
    <property type="molecule type" value="Genomic_DNA"/>
</dbReference>
<dbReference type="OrthoDB" id="4846285at2"/>
<dbReference type="RefSeq" id="WP_039676303.1">
    <property type="nucleotide sequence ID" value="NZ_CP065689.1"/>
</dbReference>
<organism evidence="2 3">
    <name type="scientific">Corynebacterium minutissimum</name>
    <dbReference type="NCBI Taxonomy" id="38301"/>
    <lineage>
        <taxon>Bacteria</taxon>
        <taxon>Bacillati</taxon>
        <taxon>Actinomycetota</taxon>
        <taxon>Actinomycetes</taxon>
        <taxon>Mycobacteriales</taxon>
        <taxon>Corynebacteriaceae</taxon>
        <taxon>Corynebacterium</taxon>
    </lineage>
</organism>
<proteinExistence type="predicted"/>
<evidence type="ECO:0000313" key="4">
    <source>
        <dbReference type="Proteomes" id="UP000594905"/>
    </source>
</evidence>
<dbReference type="KEGG" id="cmin:NCTC10288_00698"/>
<protein>
    <submittedName>
        <fullName evidence="2">Asparagine synthase (Glutamine-hydrolyzing)</fullName>
    </submittedName>
</protein>